<evidence type="ECO:0000259" key="2">
    <source>
        <dbReference type="Pfam" id="PF00082"/>
    </source>
</evidence>
<dbReference type="InterPro" id="IPR000209">
    <property type="entry name" value="Peptidase_S8/S53_dom"/>
</dbReference>
<gene>
    <name evidence="3" type="ORF">B0T15DRAFT_500167</name>
</gene>
<keyword evidence="1" id="KW-0812">Transmembrane</keyword>
<proteinExistence type="predicted"/>
<feature type="transmembrane region" description="Helical" evidence="1">
    <location>
        <begin position="165"/>
        <end position="188"/>
    </location>
</feature>
<reference evidence="3" key="2">
    <citation type="submission" date="2023-06" db="EMBL/GenBank/DDBJ databases">
        <authorList>
            <consortium name="Lawrence Berkeley National Laboratory"/>
            <person name="Mondo S.J."/>
            <person name="Hensen N."/>
            <person name="Bonometti L."/>
            <person name="Westerberg I."/>
            <person name="Brannstrom I.O."/>
            <person name="Guillou S."/>
            <person name="Cros-Aarteil S."/>
            <person name="Calhoun S."/>
            <person name="Haridas S."/>
            <person name="Kuo A."/>
            <person name="Pangilinan J."/>
            <person name="Riley R."/>
            <person name="Labutti K."/>
            <person name="Andreopoulos B."/>
            <person name="Lipzen A."/>
            <person name="Chen C."/>
            <person name="Yanf M."/>
            <person name="Daum C."/>
            <person name="Ng V."/>
            <person name="Clum A."/>
            <person name="Steindorff A."/>
            <person name="Ohm R."/>
            <person name="Martin F."/>
            <person name="Silar P."/>
            <person name="Natvig D."/>
            <person name="Lalanne C."/>
            <person name="Gautier V."/>
            <person name="Ament-Velasquez S.L."/>
            <person name="Kruys A."/>
            <person name="Hutchinson M.I."/>
            <person name="Powell A.J."/>
            <person name="Barry K."/>
            <person name="Miller A.N."/>
            <person name="Grigoriev I.V."/>
            <person name="Debuchy R."/>
            <person name="Gladieux P."/>
            <person name="Thoren M.H."/>
            <person name="Johannesson H."/>
        </authorList>
    </citation>
    <scope>NUCLEOTIDE SEQUENCE</scope>
    <source>
        <strain evidence="3">CBS 333.67</strain>
    </source>
</reference>
<dbReference type="SUPFAM" id="SSF52743">
    <property type="entry name" value="Subtilisin-like"/>
    <property type="match status" value="1"/>
</dbReference>
<dbReference type="Proteomes" id="UP001273166">
    <property type="component" value="Unassembled WGS sequence"/>
</dbReference>
<evidence type="ECO:0000313" key="4">
    <source>
        <dbReference type="Proteomes" id="UP001273166"/>
    </source>
</evidence>
<keyword evidence="1" id="KW-1133">Transmembrane helix</keyword>
<name>A0AAJ0M465_9PEZI</name>
<reference evidence="3" key="1">
    <citation type="journal article" date="2023" name="Mol. Phylogenet. Evol.">
        <title>Genome-scale phylogeny and comparative genomics of the fungal order Sordariales.</title>
        <authorList>
            <person name="Hensen N."/>
            <person name="Bonometti L."/>
            <person name="Westerberg I."/>
            <person name="Brannstrom I.O."/>
            <person name="Guillou S."/>
            <person name="Cros-Aarteil S."/>
            <person name="Calhoun S."/>
            <person name="Haridas S."/>
            <person name="Kuo A."/>
            <person name="Mondo S."/>
            <person name="Pangilinan J."/>
            <person name="Riley R."/>
            <person name="LaButti K."/>
            <person name="Andreopoulos B."/>
            <person name="Lipzen A."/>
            <person name="Chen C."/>
            <person name="Yan M."/>
            <person name="Daum C."/>
            <person name="Ng V."/>
            <person name="Clum A."/>
            <person name="Steindorff A."/>
            <person name="Ohm R.A."/>
            <person name="Martin F."/>
            <person name="Silar P."/>
            <person name="Natvig D.O."/>
            <person name="Lalanne C."/>
            <person name="Gautier V."/>
            <person name="Ament-Velasquez S.L."/>
            <person name="Kruys A."/>
            <person name="Hutchinson M.I."/>
            <person name="Powell A.J."/>
            <person name="Barry K."/>
            <person name="Miller A.N."/>
            <person name="Grigoriev I.V."/>
            <person name="Debuchy R."/>
            <person name="Gladieux P."/>
            <person name="Hiltunen Thoren M."/>
            <person name="Johannesson H."/>
        </authorList>
    </citation>
    <scope>NUCLEOTIDE SEQUENCE</scope>
    <source>
        <strain evidence="3">CBS 333.67</strain>
    </source>
</reference>
<protein>
    <recommendedName>
        <fullName evidence="2">Peptidase S8/S53 domain-containing protein</fullName>
    </recommendedName>
</protein>
<dbReference type="RefSeq" id="XP_062724108.1">
    <property type="nucleotide sequence ID" value="XM_062867363.1"/>
</dbReference>
<dbReference type="EMBL" id="JAUDZG010000002">
    <property type="protein sequence ID" value="KAK3308328.1"/>
    <property type="molecule type" value="Genomic_DNA"/>
</dbReference>
<dbReference type="GO" id="GO:0004252">
    <property type="term" value="F:serine-type endopeptidase activity"/>
    <property type="evidence" value="ECO:0007669"/>
    <property type="project" value="InterPro"/>
</dbReference>
<dbReference type="GO" id="GO:0006508">
    <property type="term" value="P:proteolysis"/>
    <property type="evidence" value="ECO:0007669"/>
    <property type="project" value="InterPro"/>
</dbReference>
<organism evidence="3 4">
    <name type="scientific">Chaetomium strumarium</name>
    <dbReference type="NCBI Taxonomy" id="1170767"/>
    <lineage>
        <taxon>Eukaryota</taxon>
        <taxon>Fungi</taxon>
        <taxon>Dikarya</taxon>
        <taxon>Ascomycota</taxon>
        <taxon>Pezizomycotina</taxon>
        <taxon>Sordariomycetes</taxon>
        <taxon>Sordariomycetidae</taxon>
        <taxon>Sordariales</taxon>
        <taxon>Chaetomiaceae</taxon>
        <taxon>Chaetomium</taxon>
    </lineage>
</organism>
<accession>A0AAJ0M465</accession>
<dbReference type="GeneID" id="87886192"/>
<dbReference type="Pfam" id="PF00082">
    <property type="entry name" value="Peptidase_S8"/>
    <property type="match status" value="1"/>
</dbReference>
<evidence type="ECO:0000313" key="3">
    <source>
        <dbReference type="EMBL" id="KAK3308328.1"/>
    </source>
</evidence>
<comment type="caution">
    <text evidence="3">The sequence shown here is derived from an EMBL/GenBank/DDBJ whole genome shotgun (WGS) entry which is preliminary data.</text>
</comment>
<evidence type="ECO:0000256" key="1">
    <source>
        <dbReference type="SAM" id="Phobius"/>
    </source>
</evidence>
<dbReference type="AlphaFoldDB" id="A0AAJ0M465"/>
<sequence>MASTILRVCPMVKIYPIRLRTFGTSDGRTKIDADYAAQAIQAALDKKATILCMLWTIPMTEGENQAKKRLHDVLRTAVERRILMFCSASDEGKFSELDYPSGPWRDRFIRIGAAGADGTAFQWSADDGITYVLLGVDVTVEQVTTGSHDASFPMKTMPPNRMNEYSVAGSSVATALAVGLAAMILYCVKASILAIRTATQDSNGSLLGLPPDNAAQLMAHPDEMRRAFASLGNVTPNNFVQVWDELDKVSEQLEVFWTPSSTPEVKQKCVEAFVDFGLKLWNAAMEEH</sequence>
<feature type="domain" description="Peptidase S8/S53" evidence="2">
    <location>
        <begin position="5"/>
        <end position="185"/>
    </location>
</feature>
<dbReference type="InterPro" id="IPR036852">
    <property type="entry name" value="Peptidase_S8/S53_dom_sf"/>
</dbReference>
<keyword evidence="4" id="KW-1185">Reference proteome</keyword>
<keyword evidence="1" id="KW-0472">Membrane</keyword>
<dbReference type="Gene3D" id="3.40.50.200">
    <property type="entry name" value="Peptidase S8/S53 domain"/>
    <property type="match status" value="1"/>
</dbReference>